<proteinExistence type="predicted"/>
<evidence type="ECO:0000313" key="2">
    <source>
        <dbReference type="EMBL" id="KKU37882.1"/>
    </source>
</evidence>
<feature type="region of interest" description="Disordered" evidence="1">
    <location>
        <begin position="62"/>
        <end position="81"/>
    </location>
</feature>
<comment type="caution">
    <text evidence="2">The sequence shown here is derived from an EMBL/GenBank/DDBJ whole genome shotgun (WGS) entry which is preliminary data.</text>
</comment>
<accession>A0A0G1PZE0</accession>
<name>A0A0G1PZE0_9BACT</name>
<sequence length="81" mass="8864">MKLKDILIKNADGSYQPKTQISISRPDGNIITIGPDVKLQPGVQFSGIDIKDFLEREVNVPNFGSDNISGVTSQEEEKSDS</sequence>
<protein>
    <submittedName>
        <fullName evidence="2">Uncharacterized protein</fullName>
    </submittedName>
</protein>
<dbReference type="Proteomes" id="UP000033818">
    <property type="component" value="Unassembled WGS sequence"/>
</dbReference>
<evidence type="ECO:0000313" key="3">
    <source>
        <dbReference type="Proteomes" id="UP000033818"/>
    </source>
</evidence>
<evidence type="ECO:0000256" key="1">
    <source>
        <dbReference type="SAM" id="MobiDB-lite"/>
    </source>
</evidence>
<dbReference type="EMBL" id="LCMO01000040">
    <property type="protein sequence ID" value="KKU37882.1"/>
    <property type="molecule type" value="Genomic_DNA"/>
</dbReference>
<organism evidence="2 3">
    <name type="scientific">Candidatus Azambacteria bacterium GW2011_GWB2_46_37</name>
    <dbReference type="NCBI Taxonomy" id="1618618"/>
    <lineage>
        <taxon>Bacteria</taxon>
        <taxon>Candidatus Azamiibacteriota</taxon>
    </lineage>
</organism>
<gene>
    <name evidence="2" type="ORF">UX53_C0040G0003</name>
</gene>
<feature type="compositionally biased region" description="Polar residues" evidence="1">
    <location>
        <begin position="62"/>
        <end position="73"/>
    </location>
</feature>
<dbReference type="AlphaFoldDB" id="A0A0G1PZE0"/>
<reference evidence="2 3" key="1">
    <citation type="journal article" date="2015" name="Nature">
        <title>rRNA introns, odd ribosomes, and small enigmatic genomes across a large radiation of phyla.</title>
        <authorList>
            <person name="Brown C.T."/>
            <person name="Hug L.A."/>
            <person name="Thomas B.C."/>
            <person name="Sharon I."/>
            <person name="Castelle C.J."/>
            <person name="Singh A."/>
            <person name="Wilkins M.J."/>
            <person name="Williams K.H."/>
            <person name="Banfield J.F."/>
        </authorList>
    </citation>
    <scope>NUCLEOTIDE SEQUENCE [LARGE SCALE GENOMIC DNA]</scope>
</reference>